<sequence>MTLLLAVLLFANAVFNALVWPTFFRRVARDPRARDAAGRPTRFLTVHAVLIGFALLLAAASAVAGVVALTRL</sequence>
<feature type="transmembrane region" description="Helical" evidence="1">
    <location>
        <begin position="43"/>
        <end position="69"/>
    </location>
</feature>
<dbReference type="InterPro" id="IPR058061">
    <property type="entry name" value="SCO4848-like"/>
</dbReference>
<keyword evidence="1" id="KW-0472">Membrane</keyword>
<gene>
    <name evidence="2" type="ORF">GCM10022202_04940</name>
</gene>
<dbReference type="Proteomes" id="UP001410795">
    <property type="component" value="Unassembled WGS sequence"/>
</dbReference>
<comment type="caution">
    <text evidence="2">The sequence shown here is derived from an EMBL/GenBank/DDBJ whole genome shotgun (WGS) entry which is preliminary data.</text>
</comment>
<evidence type="ECO:0000256" key="1">
    <source>
        <dbReference type="SAM" id="Phobius"/>
    </source>
</evidence>
<evidence type="ECO:0000313" key="3">
    <source>
        <dbReference type="Proteomes" id="UP001410795"/>
    </source>
</evidence>
<dbReference type="EMBL" id="BAAAYV010000002">
    <property type="protein sequence ID" value="GAA3648390.1"/>
    <property type="molecule type" value="Genomic_DNA"/>
</dbReference>
<evidence type="ECO:0000313" key="2">
    <source>
        <dbReference type="EMBL" id="GAA3648390.1"/>
    </source>
</evidence>
<name>A0ABP7B3Y9_9MICO</name>
<keyword evidence="1" id="KW-1133">Transmembrane helix</keyword>
<reference evidence="3" key="1">
    <citation type="journal article" date="2019" name="Int. J. Syst. Evol. Microbiol.">
        <title>The Global Catalogue of Microorganisms (GCM) 10K type strain sequencing project: providing services to taxonomists for standard genome sequencing and annotation.</title>
        <authorList>
            <consortium name="The Broad Institute Genomics Platform"/>
            <consortium name="The Broad Institute Genome Sequencing Center for Infectious Disease"/>
            <person name="Wu L."/>
            <person name="Ma J."/>
        </authorList>
    </citation>
    <scope>NUCLEOTIDE SEQUENCE [LARGE SCALE GENOMIC DNA]</scope>
    <source>
        <strain evidence="3">JCM 16546</strain>
    </source>
</reference>
<keyword evidence="3" id="KW-1185">Reference proteome</keyword>
<dbReference type="RefSeq" id="WP_221856470.1">
    <property type="nucleotide sequence ID" value="NZ_BAAAYV010000002.1"/>
</dbReference>
<protein>
    <submittedName>
        <fullName evidence="2">Uncharacterized protein</fullName>
    </submittedName>
</protein>
<keyword evidence="1" id="KW-0812">Transmembrane</keyword>
<dbReference type="NCBIfam" id="NF046117">
    <property type="entry name" value="SCO4848_fam"/>
    <property type="match status" value="1"/>
</dbReference>
<organism evidence="2 3">
    <name type="scientific">Microbacterium marinilacus</name>
    <dbReference type="NCBI Taxonomy" id="415209"/>
    <lineage>
        <taxon>Bacteria</taxon>
        <taxon>Bacillati</taxon>
        <taxon>Actinomycetota</taxon>
        <taxon>Actinomycetes</taxon>
        <taxon>Micrococcales</taxon>
        <taxon>Microbacteriaceae</taxon>
        <taxon>Microbacterium</taxon>
    </lineage>
</organism>
<dbReference type="Pfam" id="PF26606">
    <property type="entry name" value="SCO4848"/>
    <property type="match status" value="1"/>
</dbReference>
<proteinExistence type="predicted"/>
<accession>A0ABP7B3Y9</accession>